<dbReference type="EMBL" id="KN730183">
    <property type="protein sequence ID" value="KIH61378.1"/>
    <property type="molecule type" value="Genomic_DNA"/>
</dbReference>
<name>A0A0C2CWS0_9BILA</name>
<keyword evidence="2 5" id="KW-0812">Transmembrane</keyword>
<evidence type="ECO:0000256" key="1">
    <source>
        <dbReference type="ARBA" id="ARBA00004141"/>
    </source>
</evidence>
<organism evidence="6 7">
    <name type="scientific">Ancylostoma duodenale</name>
    <dbReference type="NCBI Taxonomy" id="51022"/>
    <lineage>
        <taxon>Eukaryota</taxon>
        <taxon>Metazoa</taxon>
        <taxon>Ecdysozoa</taxon>
        <taxon>Nematoda</taxon>
        <taxon>Chromadorea</taxon>
        <taxon>Rhabditida</taxon>
        <taxon>Rhabditina</taxon>
        <taxon>Rhabditomorpha</taxon>
        <taxon>Strongyloidea</taxon>
        <taxon>Ancylostomatidae</taxon>
        <taxon>Ancylostomatinae</taxon>
        <taxon>Ancylostoma</taxon>
    </lineage>
</organism>
<keyword evidence="7" id="KW-1185">Reference proteome</keyword>
<evidence type="ECO:0000313" key="7">
    <source>
        <dbReference type="Proteomes" id="UP000054047"/>
    </source>
</evidence>
<reference evidence="6 7" key="1">
    <citation type="submission" date="2013-12" db="EMBL/GenBank/DDBJ databases">
        <title>Draft genome of the parsitic nematode Ancylostoma duodenale.</title>
        <authorList>
            <person name="Mitreva M."/>
        </authorList>
    </citation>
    <scope>NUCLEOTIDE SEQUENCE [LARGE SCALE GENOMIC DNA]</scope>
    <source>
        <strain evidence="6 7">Zhejiang</strain>
    </source>
</reference>
<dbReference type="AlphaFoldDB" id="A0A0C2CWS0"/>
<keyword evidence="4 5" id="KW-0472">Membrane</keyword>
<evidence type="ECO:0000313" key="6">
    <source>
        <dbReference type="EMBL" id="KIH61378.1"/>
    </source>
</evidence>
<accession>A0A0C2CWS0</accession>
<comment type="subcellular location">
    <subcellularLocation>
        <location evidence="1">Membrane</location>
        <topology evidence="1">Multi-pass membrane protein</topology>
    </subcellularLocation>
</comment>
<proteinExistence type="predicted"/>
<evidence type="ECO:0000256" key="3">
    <source>
        <dbReference type="ARBA" id="ARBA00022989"/>
    </source>
</evidence>
<dbReference type="GO" id="GO:0016020">
    <property type="term" value="C:membrane"/>
    <property type="evidence" value="ECO:0007669"/>
    <property type="project" value="UniProtKB-SubCell"/>
</dbReference>
<feature type="transmembrane region" description="Helical" evidence="5">
    <location>
        <begin position="33"/>
        <end position="57"/>
    </location>
</feature>
<dbReference type="Proteomes" id="UP000054047">
    <property type="component" value="Unassembled WGS sequence"/>
</dbReference>
<evidence type="ECO:0000256" key="5">
    <source>
        <dbReference type="SAM" id="Phobius"/>
    </source>
</evidence>
<gene>
    <name evidence="6" type="ORF">ANCDUO_08354</name>
</gene>
<keyword evidence="3 5" id="KW-1133">Transmembrane helix</keyword>
<sequence length="108" mass="11394">MWEAQMIICSTAVSSIQTSTGQAIALVNGSSGYAQVFATFSVLFVLISISGLVLGSLPELQVPVQKNTSQASRVYSVPRSAMIPCNSGFGMAYQIATFTIVETSAYTT</sequence>
<dbReference type="Gene3D" id="1.20.120.350">
    <property type="entry name" value="Voltage-gated potassium channels. Chain C"/>
    <property type="match status" value="1"/>
</dbReference>
<evidence type="ECO:0000256" key="2">
    <source>
        <dbReference type="ARBA" id="ARBA00022692"/>
    </source>
</evidence>
<dbReference type="InterPro" id="IPR027359">
    <property type="entry name" value="Volt_channel_dom_sf"/>
</dbReference>
<protein>
    <submittedName>
        <fullName evidence="6">Uncharacterized protein</fullName>
    </submittedName>
</protein>
<evidence type="ECO:0000256" key="4">
    <source>
        <dbReference type="ARBA" id="ARBA00023136"/>
    </source>
</evidence>